<protein>
    <recommendedName>
        <fullName evidence="4">Lipoprotein</fullName>
    </recommendedName>
</protein>
<evidence type="ECO:0008006" key="4">
    <source>
        <dbReference type="Google" id="ProtNLM"/>
    </source>
</evidence>
<dbReference type="Proteomes" id="UP000036520">
    <property type="component" value="Chromosome"/>
</dbReference>
<keyword evidence="3" id="KW-1185">Reference proteome</keyword>
<dbReference type="OrthoDB" id="835034at2"/>
<reference evidence="2 3" key="1">
    <citation type="submission" date="2015-07" db="EMBL/GenBank/DDBJ databases">
        <authorList>
            <person name="Kim K.M."/>
        </authorList>
    </citation>
    <scope>NUCLEOTIDE SEQUENCE [LARGE SCALE GENOMIC DNA]</scope>
    <source>
        <strain evidence="2 3">KCTC 12363</strain>
    </source>
</reference>
<dbReference type="AlphaFoldDB" id="A0A0H4PDQ7"/>
<evidence type="ECO:0000313" key="3">
    <source>
        <dbReference type="Proteomes" id="UP000036520"/>
    </source>
</evidence>
<dbReference type="KEGG" id="camu:CA2015_1822"/>
<evidence type="ECO:0000256" key="1">
    <source>
        <dbReference type="SAM" id="SignalP"/>
    </source>
</evidence>
<dbReference type="Pfam" id="PF13970">
    <property type="entry name" value="DUF4221"/>
    <property type="match status" value="1"/>
</dbReference>
<gene>
    <name evidence="2" type="ORF">CA2015_1822</name>
</gene>
<dbReference type="InterPro" id="IPR025316">
    <property type="entry name" value="DUF4221"/>
</dbReference>
<feature type="signal peptide" evidence="1">
    <location>
        <begin position="1"/>
        <end position="21"/>
    </location>
</feature>
<organism evidence="2 3">
    <name type="scientific">Cyclobacterium amurskyense</name>
    <dbReference type="NCBI Taxonomy" id="320787"/>
    <lineage>
        <taxon>Bacteria</taxon>
        <taxon>Pseudomonadati</taxon>
        <taxon>Bacteroidota</taxon>
        <taxon>Cytophagia</taxon>
        <taxon>Cytophagales</taxon>
        <taxon>Cyclobacteriaceae</taxon>
        <taxon>Cyclobacterium</taxon>
    </lineage>
</organism>
<keyword evidence="1" id="KW-0732">Signal</keyword>
<evidence type="ECO:0000313" key="2">
    <source>
        <dbReference type="EMBL" id="AKP51255.1"/>
    </source>
</evidence>
<dbReference type="RefSeq" id="WP_048641611.1">
    <property type="nucleotide sequence ID" value="NZ_CP012040.1"/>
</dbReference>
<dbReference type="EMBL" id="CP012040">
    <property type="protein sequence ID" value="AKP51255.1"/>
    <property type="molecule type" value="Genomic_DNA"/>
</dbReference>
<proteinExistence type="predicted"/>
<name>A0A0H4PDQ7_9BACT</name>
<accession>A0A0H4PDQ7</accession>
<feature type="chain" id="PRO_5005208605" description="Lipoprotein" evidence="1">
    <location>
        <begin position="22"/>
        <end position="384"/>
    </location>
</feature>
<sequence length="384" mass="43681">MKQFFYALLFFFLWACGSADSSGEKAIVADLNFTLDTVKIDSKGEILFLNNELRSAVLDDKKRYLYNLNRQTISIEQIDLDKLVLASILPFEEEGPNGLGEYMLGIKLVEENRFLMSGYKKHALFNSSGKKLFSVGPSEIPAFVSNNEEGNVLYPERLPGTTSSYAGVYIAPGNREPEVLFWDIDKKTYRKVKSPILKKSMQYQTDFDDGTTSLFVGGGEYLKVINGKVLLGLFGSSDLSIKEPGEKDFGKKTFEDGWIPRDKETVFPEKINDRIMFQELLRESLAEISYNSPFWDESRQVYLRFSYELDYSQEPSPPPGQLLPNPSGAKVYLTVYDGNLNMLRESRVPVLDKAPAHHFAKDGKIWIFENIKDEMGFVRLSFDL</sequence>